<evidence type="ECO:0000256" key="1">
    <source>
        <dbReference type="ARBA" id="ARBA00004651"/>
    </source>
</evidence>
<evidence type="ECO:0000256" key="5">
    <source>
        <dbReference type="ARBA" id="ARBA00022989"/>
    </source>
</evidence>
<evidence type="ECO:0000313" key="9">
    <source>
        <dbReference type="Proteomes" id="UP000031671"/>
    </source>
</evidence>
<dbReference type="GO" id="GO:0005886">
    <property type="term" value="C:plasma membrane"/>
    <property type="evidence" value="ECO:0007669"/>
    <property type="project" value="UniProtKB-SubCell"/>
</dbReference>
<evidence type="ECO:0000256" key="6">
    <source>
        <dbReference type="ARBA" id="ARBA00023136"/>
    </source>
</evidence>
<feature type="transmembrane region" description="Helical" evidence="7">
    <location>
        <begin position="81"/>
        <end position="97"/>
    </location>
</feature>
<feature type="transmembrane region" description="Helical" evidence="7">
    <location>
        <begin position="128"/>
        <end position="149"/>
    </location>
</feature>
<keyword evidence="2" id="KW-0813">Transport</keyword>
<feature type="transmembrane region" description="Helical" evidence="7">
    <location>
        <begin position="361"/>
        <end position="379"/>
    </location>
</feature>
<keyword evidence="6 7" id="KW-0472">Membrane</keyword>
<dbReference type="RefSeq" id="WP_261836031.1">
    <property type="nucleotide sequence ID" value="NZ_AP024882.1"/>
</dbReference>
<feature type="transmembrane region" description="Helical" evidence="7">
    <location>
        <begin position="104"/>
        <end position="122"/>
    </location>
</feature>
<dbReference type="EMBL" id="BBRZ01000083">
    <property type="protein sequence ID" value="GAM58333.1"/>
    <property type="molecule type" value="Genomic_DNA"/>
</dbReference>
<evidence type="ECO:0000256" key="3">
    <source>
        <dbReference type="ARBA" id="ARBA00022475"/>
    </source>
</evidence>
<protein>
    <recommendedName>
        <fullName evidence="10">FUSC family protein</fullName>
    </recommendedName>
</protein>
<evidence type="ECO:0008006" key="10">
    <source>
        <dbReference type="Google" id="ProtNLM"/>
    </source>
</evidence>
<keyword evidence="9" id="KW-1185">Reference proteome</keyword>
<reference evidence="8 9" key="2">
    <citation type="submission" date="2015-01" db="EMBL/GenBank/DDBJ databases">
        <authorList>
            <consortium name="NBRP consortium"/>
            <person name="Sawabe T."/>
            <person name="Meirelles P."/>
            <person name="Feng G."/>
            <person name="Sayaka M."/>
            <person name="Hattori M."/>
            <person name="Ohkuma M."/>
        </authorList>
    </citation>
    <scope>NUCLEOTIDE SEQUENCE [LARGE SCALE GENOMIC DNA]</scope>
    <source>
        <strain evidence="9">JCM 19231</strain>
    </source>
</reference>
<evidence type="ECO:0000256" key="4">
    <source>
        <dbReference type="ARBA" id="ARBA00022692"/>
    </source>
</evidence>
<name>A0A0B8P4Y5_9VIBR</name>
<dbReference type="AlphaFoldDB" id="A0A0B8P4Y5"/>
<gene>
    <name evidence="8" type="ORF">JCM19231_2163</name>
</gene>
<feature type="transmembrane region" description="Helical" evidence="7">
    <location>
        <begin position="417"/>
        <end position="435"/>
    </location>
</feature>
<comment type="subcellular location">
    <subcellularLocation>
        <location evidence="1">Cell membrane</location>
        <topology evidence="1">Multi-pass membrane protein</topology>
    </subcellularLocation>
</comment>
<reference evidence="8 9" key="1">
    <citation type="submission" date="2015-01" db="EMBL/GenBank/DDBJ databases">
        <title>Vibrio sp. C1 JCM 19231 whole genome shotgun sequence.</title>
        <authorList>
            <person name="Sawabe T."/>
            <person name="Meirelles P."/>
            <person name="Feng G."/>
            <person name="Sayaka M."/>
            <person name="Hattori M."/>
            <person name="Ohkuma M."/>
        </authorList>
    </citation>
    <scope>NUCLEOTIDE SEQUENCE [LARGE SCALE GENOMIC DNA]</scope>
    <source>
        <strain evidence="9">JCM 19231</strain>
    </source>
</reference>
<evidence type="ECO:0000256" key="2">
    <source>
        <dbReference type="ARBA" id="ARBA00022448"/>
    </source>
</evidence>
<accession>A0A0B8P4Y5</accession>
<sequence length="439" mass="49806">MLSLTTKEAIKVGLSIAISICLALWFGWEKPYWAAIAVVVMAVNESFAHSIQKGKNRILGTLLGTTYAFFLIAMFSQQRFLFIFFFTLFMALSLYMSSNEKHGYIFSIGFVVCAIVSCMGSFDSEMTFHFAVLRFQETLLGVLVFSYVFRLLWPMNTEKVFYQLIDGVQDALFEKLNGKGDLKGVEAKLGKAEQILDLPLTGSFELKEHKVLWQSRMQELKLIAHHLKDADVDSDRASYAELYERLLSFDKHQPDTELISDKFSSYLEMHQSWPEKNKLAEFDARIWRVVQGVSMFLAAVALWIYLPVPGGYIFPMLAANLSAMLPTMPAAALKQAFWGVLGFGAVYITEYVFVMPMMTELWELAVFYFINVVVVWKVFNTPALIMQRILGVNMLVVLTASALSLTPSYSITTPLMMVVYLVIVLMLGKLFADLFKRTV</sequence>
<feature type="transmembrane region" description="Helical" evidence="7">
    <location>
        <begin position="336"/>
        <end position="355"/>
    </location>
</feature>
<dbReference type="Proteomes" id="UP000031671">
    <property type="component" value="Unassembled WGS sequence"/>
</dbReference>
<keyword evidence="4 7" id="KW-0812">Transmembrane</keyword>
<feature type="transmembrane region" description="Helical" evidence="7">
    <location>
        <begin position="58"/>
        <end position="75"/>
    </location>
</feature>
<comment type="caution">
    <text evidence="8">The sequence shown here is derived from an EMBL/GenBank/DDBJ whole genome shotgun (WGS) entry which is preliminary data.</text>
</comment>
<evidence type="ECO:0000313" key="8">
    <source>
        <dbReference type="EMBL" id="GAM58333.1"/>
    </source>
</evidence>
<evidence type="ECO:0000256" key="7">
    <source>
        <dbReference type="SAM" id="Phobius"/>
    </source>
</evidence>
<feature type="transmembrane region" description="Helical" evidence="7">
    <location>
        <begin position="32"/>
        <end position="51"/>
    </location>
</feature>
<organism evidence="8 9">
    <name type="scientific">Vibrio ishigakensis</name>
    <dbReference type="NCBI Taxonomy" id="1481914"/>
    <lineage>
        <taxon>Bacteria</taxon>
        <taxon>Pseudomonadati</taxon>
        <taxon>Pseudomonadota</taxon>
        <taxon>Gammaproteobacteria</taxon>
        <taxon>Vibrionales</taxon>
        <taxon>Vibrionaceae</taxon>
        <taxon>Vibrio</taxon>
    </lineage>
</organism>
<feature type="transmembrane region" description="Helical" evidence="7">
    <location>
        <begin position="286"/>
        <end position="306"/>
    </location>
</feature>
<dbReference type="InterPro" id="IPR006726">
    <property type="entry name" value="PHBA_efflux_AaeB/fusaric-R"/>
</dbReference>
<feature type="transmembrane region" description="Helical" evidence="7">
    <location>
        <begin position="9"/>
        <end position="26"/>
    </location>
</feature>
<keyword evidence="3" id="KW-1003">Cell membrane</keyword>
<proteinExistence type="predicted"/>
<keyword evidence="5 7" id="KW-1133">Transmembrane helix</keyword>
<dbReference type="PANTHER" id="PTHR30509">
    <property type="entry name" value="P-HYDROXYBENZOIC ACID EFFLUX PUMP SUBUNIT-RELATED"/>
    <property type="match status" value="1"/>
</dbReference>
<dbReference type="GO" id="GO:0022857">
    <property type="term" value="F:transmembrane transporter activity"/>
    <property type="evidence" value="ECO:0007669"/>
    <property type="project" value="InterPro"/>
</dbReference>
<dbReference type="PANTHER" id="PTHR30509:SF9">
    <property type="entry name" value="MULTIDRUG RESISTANCE PROTEIN MDTO"/>
    <property type="match status" value="1"/>
</dbReference>
<dbReference type="Pfam" id="PF04632">
    <property type="entry name" value="FUSC"/>
    <property type="match status" value="1"/>
</dbReference>